<dbReference type="InterPro" id="IPR011990">
    <property type="entry name" value="TPR-like_helical_dom_sf"/>
</dbReference>
<dbReference type="GO" id="GO:0006890">
    <property type="term" value="P:retrograde vesicle-mediated transport, Golgi to endoplasmic reticulum"/>
    <property type="evidence" value="ECO:0007669"/>
    <property type="project" value="InterPro"/>
</dbReference>
<protein>
    <recommendedName>
        <fullName evidence="14">Coatomer subunit epsilon</fullName>
    </recommendedName>
</protein>
<dbReference type="SUPFAM" id="SSF48452">
    <property type="entry name" value="TPR-like"/>
    <property type="match status" value="1"/>
</dbReference>
<keyword evidence="6" id="KW-0931">ER-Golgi transport</keyword>
<dbReference type="Pfam" id="PF04733">
    <property type="entry name" value="Coatomer_E"/>
    <property type="match status" value="1"/>
</dbReference>
<evidence type="ECO:0000256" key="10">
    <source>
        <dbReference type="ARBA" id="ARBA00023329"/>
    </source>
</evidence>
<dbReference type="GO" id="GO:0006891">
    <property type="term" value="P:intra-Golgi vesicle-mediated transport"/>
    <property type="evidence" value="ECO:0007669"/>
    <property type="project" value="TreeGrafter"/>
</dbReference>
<keyword evidence="10" id="KW-0968">Cytoplasmic vesicle</keyword>
<dbReference type="STRING" id="765257.A0A0C9ZTQ4"/>
<gene>
    <name evidence="12" type="ORF">PISMIDRAFT_679629</name>
</gene>
<dbReference type="AlphaFoldDB" id="A0A0C9ZTQ4"/>
<dbReference type="HOGENOM" id="CLU_049363_2_0_1"/>
<keyword evidence="4" id="KW-0813">Transport</keyword>
<evidence type="ECO:0000256" key="9">
    <source>
        <dbReference type="ARBA" id="ARBA00023136"/>
    </source>
</evidence>
<dbReference type="PANTHER" id="PTHR10805:SF0">
    <property type="entry name" value="COATOMER SUBUNIT EPSILON"/>
    <property type="match status" value="1"/>
</dbReference>
<keyword evidence="8" id="KW-0333">Golgi apparatus</keyword>
<organism evidence="12 13">
    <name type="scientific">Pisolithus microcarpus 441</name>
    <dbReference type="NCBI Taxonomy" id="765257"/>
    <lineage>
        <taxon>Eukaryota</taxon>
        <taxon>Fungi</taxon>
        <taxon>Dikarya</taxon>
        <taxon>Basidiomycota</taxon>
        <taxon>Agaricomycotina</taxon>
        <taxon>Agaricomycetes</taxon>
        <taxon>Agaricomycetidae</taxon>
        <taxon>Boletales</taxon>
        <taxon>Sclerodermatineae</taxon>
        <taxon>Pisolithaceae</taxon>
        <taxon>Pisolithus</taxon>
    </lineage>
</organism>
<reference evidence="13" key="2">
    <citation type="submission" date="2015-01" db="EMBL/GenBank/DDBJ databases">
        <title>Evolutionary Origins and Diversification of the Mycorrhizal Mutualists.</title>
        <authorList>
            <consortium name="DOE Joint Genome Institute"/>
            <consortium name="Mycorrhizal Genomics Consortium"/>
            <person name="Kohler A."/>
            <person name="Kuo A."/>
            <person name="Nagy L.G."/>
            <person name="Floudas D."/>
            <person name="Copeland A."/>
            <person name="Barry K.W."/>
            <person name="Cichocki N."/>
            <person name="Veneault-Fourrey C."/>
            <person name="LaButti K."/>
            <person name="Lindquist E.A."/>
            <person name="Lipzen A."/>
            <person name="Lundell T."/>
            <person name="Morin E."/>
            <person name="Murat C."/>
            <person name="Riley R."/>
            <person name="Ohm R."/>
            <person name="Sun H."/>
            <person name="Tunlid A."/>
            <person name="Henrissat B."/>
            <person name="Grigoriev I.V."/>
            <person name="Hibbett D.S."/>
            <person name="Martin F."/>
        </authorList>
    </citation>
    <scope>NUCLEOTIDE SEQUENCE [LARGE SCALE GENOMIC DNA]</scope>
    <source>
        <strain evidence="13">441</strain>
    </source>
</reference>
<evidence type="ECO:0000256" key="11">
    <source>
        <dbReference type="SAM" id="Coils"/>
    </source>
</evidence>
<evidence type="ECO:0000256" key="5">
    <source>
        <dbReference type="ARBA" id="ARBA00022490"/>
    </source>
</evidence>
<dbReference type="GO" id="GO:0006888">
    <property type="term" value="P:endoplasmic reticulum to Golgi vesicle-mediated transport"/>
    <property type="evidence" value="ECO:0007669"/>
    <property type="project" value="TreeGrafter"/>
</dbReference>
<sequence length="311" mass="32828">MDSSDLYYIEQQFVLGAYPALTQVSVPDASSPDYIPTLVYEARAFLALDDPDSALALIPEDTDNVALRAVSALAKGEEGLEALRDLCVEVEGEETTWEIEVVQVLAATAFMRAGEVEEAVETLSGAERAGAETCAILSQIYMSLSRPSVAQKILTSALKASPDSLMLQQAEAVLSLVTAAQSLGGEPYSPAISFYTEQLANPSVSSAALLVGRGVARIMRGELSNARSDLEEAESILTRAQSKPGMGEVLAAMTVAAGLGSGKRGEADELWSRLCSEHPSHPMVVDLSAKAELFDSCAAKFQLPPRAVASA</sequence>
<comment type="subcellular location">
    <subcellularLocation>
        <location evidence="2">Cytoplasmic vesicle</location>
        <location evidence="2">COPI-coated vesicle membrane</location>
        <topology evidence="2">Peripheral membrane protein</topology>
        <orientation evidence="2">Cytoplasmic side</orientation>
    </subcellularLocation>
    <subcellularLocation>
        <location evidence="1">Golgi apparatus membrane</location>
        <topology evidence="1">Peripheral membrane protein</topology>
        <orientation evidence="1">Cytoplasmic side</orientation>
    </subcellularLocation>
</comment>
<reference evidence="12 13" key="1">
    <citation type="submission" date="2014-04" db="EMBL/GenBank/DDBJ databases">
        <authorList>
            <consortium name="DOE Joint Genome Institute"/>
            <person name="Kuo A."/>
            <person name="Kohler A."/>
            <person name="Costa M.D."/>
            <person name="Nagy L.G."/>
            <person name="Floudas D."/>
            <person name="Copeland A."/>
            <person name="Barry K.W."/>
            <person name="Cichocki N."/>
            <person name="Veneault-Fourrey C."/>
            <person name="LaButti K."/>
            <person name="Lindquist E.A."/>
            <person name="Lipzen A."/>
            <person name="Lundell T."/>
            <person name="Morin E."/>
            <person name="Murat C."/>
            <person name="Sun H."/>
            <person name="Tunlid A."/>
            <person name="Henrissat B."/>
            <person name="Grigoriev I.V."/>
            <person name="Hibbett D.S."/>
            <person name="Martin F."/>
            <person name="Nordberg H.P."/>
            <person name="Cantor M.N."/>
            <person name="Hua S.X."/>
        </authorList>
    </citation>
    <scope>NUCLEOTIDE SEQUENCE [LARGE SCALE GENOMIC DNA]</scope>
    <source>
        <strain evidence="12 13">441</strain>
    </source>
</reference>
<evidence type="ECO:0008006" key="14">
    <source>
        <dbReference type="Google" id="ProtNLM"/>
    </source>
</evidence>
<name>A0A0C9ZTQ4_9AGAM</name>
<feature type="coiled-coil region" evidence="11">
    <location>
        <begin position="216"/>
        <end position="243"/>
    </location>
</feature>
<evidence type="ECO:0000313" key="13">
    <source>
        <dbReference type="Proteomes" id="UP000054018"/>
    </source>
</evidence>
<evidence type="ECO:0000256" key="3">
    <source>
        <dbReference type="ARBA" id="ARBA00008827"/>
    </source>
</evidence>
<dbReference type="GO" id="GO:0005198">
    <property type="term" value="F:structural molecule activity"/>
    <property type="evidence" value="ECO:0007669"/>
    <property type="project" value="InterPro"/>
</dbReference>
<evidence type="ECO:0000256" key="7">
    <source>
        <dbReference type="ARBA" id="ARBA00022927"/>
    </source>
</evidence>
<keyword evidence="11" id="KW-0175">Coiled coil</keyword>
<keyword evidence="13" id="KW-1185">Reference proteome</keyword>
<keyword evidence="9" id="KW-0472">Membrane</keyword>
<dbReference type="GO" id="GO:0030126">
    <property type="term" value="C:COPI vesicle coat"/>
    <property type="evidence" value="ECO:0007669"/>
    <property type="project" value="TreeGrafter"/>
</dbReference>
<proteinExistence type="inferred from homology"/>
<evidence type="ECO:0000256" key="4">
    <source>
        <dbReference type="ARBA" id="ARBA00022448"/>
    </source>
</evidence>
<dbReference type="EMBL" id="KN833731">
    <property type="protein sequence ID" value="KIK23013.1"/>
    <property type="molecule type" value="Genomic_DNA"/>
</dbReference>
<dbReference type="InterPro" id="IPR006822">
    <property type="entry name" value="Coatomer_esu"/>
</dbReference>
<dbReference type="Proteomes" id="UP000054018">
    <property type="component" value="Unassembled WGS sequence"/>
</dbReference>
<dbReference type="PANTHER" id="PTHR10805">
    <property type="entry name" value="COATOMER SUBUNIT EPSILON"/>
    <property type="match status" value="1"/>
</dbReference>
<keyword evidence="7" id="KW-0653">Protein transport</keyword>
<evidence type="ECO:0000256" key="8">
    <source>
        <dbReference type="ARBA" id="ARBA00023034"/>
    </source>
</evidence>
<dbReference type="GO" id="GO:0015031">
    <property type="term" value="P:protein transport"/>
    <property type="evidence" value="ECO:0007669"/>
    <property type="project" value="UniProtKB-KW"/>
</dbReference>
<evidence type="ECO:0000256" key="6">
    <source>
        <dbReference type="ARBA" id="ARBA00022892"/>
    </source>
</evidence>
<accession>A0A0C9ZTQ4</accession>
<dbReference type="Gene3D" id="1.25.40.10">
    <property type="entry name" value="Tetratricopeptide repeat domain"/>
    <property type="match status" value="1"/>
</dbReference>
<keyword evidence="5" id="KW-0963">Cytoplasm</keyword>
<dbReference type="GO" id="GO:0000139">
    <property type="term" value="C:Golgi membrane"/>
    <property type="evidence" value="ECO:0007669"/>
    <property type="project" value="UniProtKB-SubCell"/>
</dbReference>
<evidence type="ECO:0000313" key="12">
    <source>
        <dbReference type="EMBL" id="KIK23013.1"/>
    </source>
</evidence>
<evidence type="ECO:0000256" key="1">
    <source>
        <dbReference type="ARBA" id="ARBA00004255"/>
    </source>
</evidence>
<comment type="similarity">
    <text evidence="3">Belongs to the COPE family.</text>
</comment>
<dbReference type="OrthoDB" id="310217at2759"/>
<evidence type="ECO:0000256" key="2">
    <source>
        <dbReference type="ARBA" id="ARBA00004347"/>
    </source>
</evidence>